<evidence type="ECO:0000313" key="2">
    <source>
        <dbReference type="Proteomes" id="UP001165289"/>
    </source>
</evidence>
<comment type="caution">
    <text evidence="1">The sequence shown here is derived from an EMBL/GenBank/DDBJ whole genome shotgun (WGS) entry which is preliminary data.</text>
</comment>
<dbReference type="InterPro" id="IPR027417">
    <property type="entry name" value="P-loop_NTPase"/>
</dbReference>
<evidence type="ECO:0000313" key="1">
    <source>
        <dbReference type="EMBL" id="KAI6650661.1"/>
    </source>
</evidence>
<protein>
    <submittedName>
        <fullName evidence="1">Uncharacterized protein</fullName>
    </submittedName>
</protein>
<sequence>MIVRIDDFGDAVGPQKHRLLQMEYRWFTATLVEDNHERLVGLIPSLNSLQQGQGKYPGITLPKKRGKSTKRWFPQKKAEARKIWNKHEFYSQIWKIEKDQTRIILIVGALNNFLADILIQERPDTYQTLTPLPPGNFELSSNSPFAIACTNIVASKKHVLLAIGPDLLSSFLNLNLNPIVIVTYPVGLRTGGDVDPTSSSDGLLDASQLDQAQTTANQIRNEFGIFISGVASGSNLGEIYYQVCVLINENSYKKIDWCDMEPERKPFALSESYDFLDSFNKKSC</sequence>
<dbReference type="Gene3D" id="3.40.50.300">
    <property type="entry name" value="P-loop containing nucleotide triphosphate hydrolases"/>
    <property type="match status" value="1"/>
</dbReference>
<reference evidence="1 2" key="1">
    <citation type="journal article" date="2023" name="BMC Biol.">
        <title>The compact genome of the sponge Oopsacas minuta (Hexactinellida) is lacking key metazoan core genes.</title>
        <authorList>
            <person name="Santini S."/>
            <person name="Schenkelaars Q."/>
            <person name="Jourda C."/>
            <person name="Duchesne M."/>
            <person name="Belahbib H."/>
            <person name="Rocher C."/>
            <person name="Selva M."/>
            <person name="Riesgo A."/>
            <person name="Vervoort M."/>
            <person name="Leys S.P."/>
            <person name="Kodjabachian L."/>
            <person name="Le Bivic A."/>
            <person name="Borchiellini C."/>
            <person name="Claverie J.M."/>
            <person name="Renard E."/>
        </authorList>
    </citation>
    <scope>NUCLEOTIDE SEQUENCE [LARGE SCALE GENOMIC DNA]</scope>
    <source>
        <strain evidence="1">SPO-2</strain>
    </source>
</reference>
<organism evidence="1 2">
    <name type="scientific">Oopsacas minuta</name>
    <dbReference type="NCBI Taxonomy" id="111878"/>
    <lineage>
        <taxon>Eukaryota</taxon>
        <taxon>Metazoa</taxon>
        <taxon>Porifera</taxon>
        <taxon>Hexactinellida</taxon>
        <taxon>Hexasterophora</taxon>
        <taxon>Lyssacinosida</taxon>
        <taxon>Leucopsacidae</taxon>
        <taxon>Oopsacas</taxon>
    </lineage>
</organism>
<gene>
    <name evidence="1" type="ORF">LOD99_7711</name>
</gene>
<proteinExistence type="predicted"/>
<dbReference type="AlphaFoldDB" id="A0AAV7JPC6"/>
<dbReference type="EMBL" id="JAKMXF010000310">
    <property type="protein sequence ID" value="KAI6650661.1"/>
    <property type="molecule type" value="Genomic_DNA"/>
</dbReference>
<accession>A0AAV7JPC6</accession>
<dbReference type="Proteomes" id="UP001165289">
    <property type="component" value="Unassembled WGS sequence"/>
</dbReference>
<name>A0AAV7JPC6_9METZ</name>
<keyword evidence="2" id="KW-1185">Reference proteome</keyword>